<dbReference type="InterPro" id="IPR011050">
    <property type="entry name" value="Pectin_lyase_fold/virulence"/>
</dbReference>
<dbReference type="PANTHER" id="PTHR36453">
    <property type="entry name" value="SECRETED PROTEIN-RELATED"/>
    <property type="match status" value="1"/>
</dbReference>
<sequence length="189" mass="20239">MEGDVGLDEEFLSVDLAVEQCEERGHLGDVGGGGVAGSPEYAARGTYRYFPPYQTPTTLKDVHISQNYLYNVMTLMNDGACIYTLSAMPGSTIDGNFCRDSMAPAALYSFGFYLDEGSRFITVTNNVLVRDGSVYTGSWSNDGVVWHRIGNPVTVPGVATTQDAGMIWTSHAASISGTATFDSFSVKGS</sequence>
<evidence type="ECO:0000313" key="1">
    <source>
        <dbReference type="EMBL" id="SMC96646.1"/>
    </source>
</evidence>
<dbReference type="AlphaFoldDB" id="A0A1W2DI50"/>
<evidence type="ECO:0000313" key="2">
    <source>
        <dbReference type="Proteomes" id="UP000192840"/>
    </source>
</evidence>
<dbReference type="STRING" id="40571.SAMN05660733_03029"/>
<dbReference type="EMBL" id="FWYC01000007">
    <property type="protein sequence ID" value="SMC96646.1"/>
    <property type="molecule type" value="Genomic_DNA"/>
</dbReference>
<dbReference type="InterPro" id="IPR012334">
    <property type="entry name" value="Pectin_lyas_fold"/>
</dbReference>
<accession>A0A1W2DI50</accession>
<reference evidence="2" key="1">
    <citation type="submission" date="2017-04" db="EMBL/GenBank/DDBJ databases">
        <authorList>
            <person name="Varghese N."/>
            <person name="Submissions S."/>
        </authorList>
    </citation>
    <scope>NUCLEOTIDE SEQUENCE [LARGE SCALE GENOMIC DNA]</scope>
    <source>
        <strain evidence="2">DSM 44073</strain>
    </source>
</reference>
<dbReference type="Proteomes" id="UP000192840">
    <property type="component" value="Unassembled WGS sequence"/>
</dbReference>
<proteinExistence type="predicted"/>
<name>A0A1W2DI50_9PSEU</name>
<gene>
    <name evidence="1" type="ORF">SAMN05660733_03029</name>
</gene>
<dbReference type="PANTHER" id="PTHR36453:SF1">
    <property type="entry name" value="RIGHT HANDED BETA HELIX DOMAIN-CONTAINING PROTEIN"/>
    <property type="match status" value="1"/>
</dbReference>
<organism evidence="1 2">
    <name type="scientific">Lentzea albidocapillata</name>
    <dbReference type="NCBI Taxonomy" id="40571"/>
    <lineage>
        <taxon>Bacteria</taxon>
        <taxon>Bacillati</taxon>
        <taxon>Actinomycetota</taxon>
        <taxon>Actinomycetes</taxon>
        <taxon>Pseudonocardiales</taxon>
        <taxon>Pseudonocardiaceae</taxon>
        <taxon>Lentzea</taxon>
    </lineage>
</organism>
<dbReference type="SUPFAM" id="SSF51126">
    <property type="entry name" value="Pectin lyase-like"/>
    <property type="match status" value="1"/>
</dbReference>
<keyword evidence="2" id="KW-1185">Reference proteome</keyword>
<dbReference type="RefSeq" id="WP_030477319.1">
    <property type="nucleotide sequence ID" value="NZ_FWYC01000007.1"/>
</dbReference>
<protein>
    <submittedName>
        <fullName evidence="1">Uncharacterized protein</fullName>
    </submittedName>
</protein>
<dbReference type="Gene3D" id="2.160.20.10">
    <property type="entry name" value="Single-stranded right-handed beta-helix, Pectin lyase-like"/>
    <property type="match status" value="1"/>
</dbReference>